<proteinExistence type="predicted"/>
<reference evidence="1 2" key="1">
    <citation type="journal article" date="2022" name="Plant J.">
        <title>Chromosome-level genome of Camellia lanceoleosa provides a valuable resource for understanding genome evolution and self-incompatibility.</title>
        <authorList>
            <person name="Gong W."/>
            <person name="Xiao S."/>
            <person name="Wang L."/>
            <person name="Liao Z."/>
            <person name="Chang Y."/>
            <person name="Mo W."/>
            <person name="Hu G."/>
            <person name="Li W."/>
            <person name="Zhao G."/>
            <person name="Zhu H."/>
            <person name="Hu X."/>
            <person name="Ji K."/>
            <person name="Xiang X."/>
            <person name="Song Q."/>
            <person name="Yuan D."/>
            <person name="Jin S."/>
            <person name="Zhang L."/>
        </authorList>
    </citation>
    <scope>NUCLEOTIDE SEQUENCE [LARGE SCALE GENOMIC DNA]</scope>
    <source>
        <strain evidence="1">SQ_2022a</strain>
    </source>
</reference>
<name>A0ACC0G8R0_9ERIC</name>
<evidence type="ECO:0000313" key="1">
    <source>
        <dbReference type="EMBL" id="KAI7997430.1"/>
    </source>
</evidence>
<organism evidence="1 2">
    <name type="scientific">Camellia lanceoleosa</name>
    <dbReference type="NCBI Taxonomy" id="1840588"/>
    <lineage>
        <taxon>Eukaryota</taxon>
        <taxon>Viridiplantae</taxon>
        <taxon>Streptophyta</taxon>
        <taxon>Embryophyta</taxon>
        <taxon>Tracheophyta</taxon>
        <taxon>Spermatophyta</taxon>
        <taxon>Magnoliopsida</taxon>
        <taxon>eudicotyledons</taxon>
        <taxon>Gunneridae</taxon>
        <taxon>Pentapetalae</taxon>
        <taxon>asterids</taxon>
        <taxon>Ericales</taxon>
        <taxon>Theaceae</taxon>
        <taxon>Camellia</taxon>
    </lineage>
</organism>
<dbReference type="Proteomes" id="UP001060215">
    <property type="component" value="Chromosome 10"/>
</dbReference>
<protein>
    <submittedName>
        <fullName evidence="1">Uncharacterized protein</fullName>
    </submittedName>
</protein>
<accession>A0ACC0G8R0</accession>
<sequence length="245" mass="28001">MESLQGDRLEFPMTQVLNSIPHGRQLQMNVEACLLLLRQLRGHSKVKESLHGILLLVKYREYLEMLSFAGSRIKELPKEIIGHLDRVKVLDLLNCTVERIYPGVLSSLSMLEELYVGNSFQTMDGIQERTEMTNAIIVEVASLSHLVALDIVLFILPRDWVINKVGLQSMNVTDLRDGSSLKMLYQSTKILELDSVKGLKNFLSDLDEYSFEHLMELTLQKCDDLEYLINTPDDKVLQIAFPFLC</sequence>
<dbReference type="EMBL" id="CM045767">
    <property type="protein sequence ID" value="KAI7997430.1"/>
    <property type="molecule type" value="Genomic_DNA"/>
</dbReference>
<evidence type="ECO:0000313" key="2">
    <source>
        <dbReference type="Proteomes" id="UP001060215"/>
    </source>
</evidence>
<comment type="caution">
    <text evidence="1">The sequence shown here is derived from an EMBL/GenBank/DDBJ whole genome shotgun (WGS) entry which is preliminary data.</text>
</comment>
<keyword evidence="2" id="KW-1185">Reference proteome</keyword>
<gene>
    <name evidence="1" type="ORF">LOK49_LG10G02562</name>
</gene>